<gene>
    <name evidence="9" type="ORF">DDQ68_09830</name>
</gene>
<evidence type="ECO:0000259" key="8">
    <source>
        <dbReference type="Pfam" id="PF21338"/>
    </source>
</evidence>
<protein>
    <recommendedName>
        <fullName evidence="3">DNA topoisomerase</fullName>
        <ecNumber evidence="3">5.6.2.1</ecNumber>
    </recommendedName>
</protein>
<dbReference type="RefSeq" id="WP_109656132.1">
    <property type="nucleotide sequence ID" value="NZ_CP029145.1"/>
</dbReference>
<dbReference type="Gene3D" id="3.30.66.10">
    <property type="entry name" value="DNA topoisomerase I domain"/>
    <property type="match status" value="1"/>
</dbReference>
<dbReference type="Proteomes" id="UP000245999">
    <property type="component" value="Chromosome"/>
</dbReference>
<evidence type="ECO:0000256" key="5">
    <source>
        <dbReference type="ARBA" id="ARBA00023125"/>
    </source>
</evidence>
<dbReference type="EC" id="5.6.2.1" evidence="3"/>
<dbReference type="Gene3D" id="1.10.132.120">
    <property type="match status" value="1"/>
</dbReference>
<evidence type="ECO:0000256" key="6">
    <source>
        <dbReference type="ARBA" id="ARBA00023235"/>
    </source>
</evidence>
<dbReference type="Gene3D" id="3.90.15.10">
    <property type="entry name" value="Topoisomerase I, Chain A, domain 3"/>
    <property type="match status" value="1"/>
</dbReference>
<proteinExistence type="inferred from homology"/>
<evidence type="ECO:0000313" key="9">
    <source>
        <dbReference type="EMBL" id="AWM33045.1"/>
    </source>
</evidence>
<dbReference type="SUPFAM" id="SSF55869">
    <property type="entry name" value="DNA topoisomerase I domain"/>
    <property type="match status" value="1"/>
</dbReference>
<feature type="domain" description="DNA topoisomerase I catalytic core eukaryotic-type" evidence="7">
    <location>
        <begin position="122"/>
        <end position="328"/>
    </location>
</feature>
<name>A0A2Z3GPX5_9BACT</name>
<dbReference type="KEGG" id="hnv:DDQ68_09830"/>
<dbReference type="InterPro" id="IPR049331">
    <property type="entry name" value="Top1B_N_bact"/>
</dbReference>
<evidence type="ECO:0000256" key="2">
    <source>
        <dbReference type="ARBA" id="ARBA00006645"/>
    </source>
</evidence>
<feature type="domain" description="DNA topoisomerase IB N-terminal" evidence="8">
    <location>
        <begin position="56"/>
        <end position="104"/>
    </location>
</feature>
<evidence type="ECO:0000256" key="1">
    <source>
        <dbReference type="ARBA" id="ARBA00000213"/>
    </source>
</evidence>
<dbReference type="OrthoDB" id="9778962at2"/>
<dbReference type="EMBL" id="CP029145">
    <property type="protein sequence ID" value="AWM33045.1"/>
    <property type="molecule type" value="Genomic_DNA"/>
</dbReference>
<dbReference type="InterPro" id="IPR011010">
    <property type="entry name" value="DNA_brk_join_enz"/>
</dbReference>
<dbReference type="GO" id="GO:0003677">
    <property type="term" value="F:DNA binding"/>
    <property type="evidence" value="ECO:0007669"/>
    <property type="project" value="UniProtKB-KW"/>
</dbReference>
<evidence type="ECO:0000256" key="3">
    <source>
        <dbReference type="ARBA" id="ARBA00012891"/>
    </source>
</evidence>
<dbReference type="Pfam" id="PF21338">
    <property type="entry name" value="Top1B_N_bact"/>
    <property type="match status" value="1"/>
</dbReference>
<dbReference type="Pfam" id="PF01028">
    <property type="entry name" value="Topoisom_I"/>
    <property type="match status" value="1"/>
</dbReference>
<keyword evidence="6" id="KW-0413">Isomerase</keyword>
<organism evidence="9 10">
    <name type="scientific">Hymenobacter nivis</name>
    <dbReference type="NCBI Taxonomy" id="1850093"/>
    <lineage>
        <taxon>Bacteria</taxon>
        <taxon>Pseudomonadati</taxon>
        <taxon>Bacteroidota</taxon>
        <taxon>Cytophagia</taxon>
        <taxon>Cytophagales</taxon>
        <taxon>Hymenobacteraceae</taxon>
        <taxon>Hymenobacter</taxon>
    </lineage>
</organism>
<dbReference type="SUPFAM" id="SSF56349">
    <property type="entry name" value="DNA breaking-rejoining enzymes"/>
    <property type="match status" value="1"/>
</dbReference>
<accession>A0A2Z3GPX5</accession>
<keyword evidence="10" id="KW-1185">Reference proteome</keyword>
<evidence type="ECO:0000259" key="7">
    <source>
        <dbReference type="Pfam" id="PF01028"/>
    </source>
</evidence>
<dbReference type="PROSITE" id="PS52038">
    <property type="entry name" value="TOPO_IB_2"/>
    <property type="match status" value="1"/>
</dbReference>
<reference evidence="10" key="1">
    <citation type="submission" date="2018-04" db="EMBL/GenBank/DDBJ databases">
        <title>Complete genome of Antarctic heterotrophic bacterium Hymenobacter nivis.</title>
        <authorList>
            <person name="Terashima M."/>
        </authorList>
    </citation>
    <scope>NUCLEOTIDE SEQUENCE [LARGE SCALE GENOMIC DNA]</scope>
    <source>
        <strain evidence="10">NBRC 111535</strain>
    </source>
</reference>
<dbReference type="InterPro" id="IPR001631">
    <property type="entry name" value="TopoI"/>
</dbReference>
<keyword evidence="4" id="KW-0799">Topoisomerase</keyword>
<keyword evidence="5" id="KW-0238">DNA-binding</keyword>
<dbReference type="GO" id="GO:0006265">
    <property type="term" value="P:DNA topological change"/>
    <property type="evidence" value="ECO:0007669"/>
    <property type="project" value="InterPro"/>
</dbReference>
<dbReference type="InterPro" id="IPR035447">
    <property type="entry name" value="DNA_topo_I_N_sf"/>
</dbReference>
<dbReference type="InterPro" id="IPR014711">
    <property type="entry name" value="TopoI_cat_a-hlx-sub_euk"/>
</dbReference>
<comment type="catalytic activity">
    <reaction evidence="1">
        <text>ATP-independent breakage of single-stranded DNA, followed by passage and rejoining.</text>
        <dbReference type="EC" id="5.6.2.1"/>
    </reaction>
</comment>
<dbReference type="AlphaFoldDB" id="A0A2Z3GPX5"/>
<dbReference type="GO" id="GO:0003917">
    <property type="term" value="F:DNA topoisomerase type I (single strand cut, ATP-independent) activity"/>
    <property type="evidence" value="ECO:0007669"/>
    <property type="project" value="UniProtKB-EC"/>
</dbReference>
<dbReference type="PRINTS" id="PR00416">
    <property type="entry name" value="EUTPISMRASEI"/>
</dbReference>
<dbReference type="InterPro" id="IPR013500">
    <property type="entry name" value="TopoI_cat_euk"/>
</dbReference>
<sequence>MPTAAPAARPKTRKKHLAPTAHELYKDPAQQAAQAGLHYATDAAPGYARKAGRSGKFSYHDAQGHKVTDAAVLERIAGFVIPPAWTDVWVAQDARAHLQVTGHDTVGRKQYRYHPAWDEIRSLTKFSRLQAFGEKLPALRQQLQRDLARPALSREQVVALVISLIDQSFIRVGNQEYAKKNKSYGLTTLHDEHVTFKGDAVRFAFVGKKGVAHDVTLRDRRLARLVRKCQEIPGQHLFQYYAADGQRHALESGDVNGYLHEHTGLALSAKDFRTWGGTVKMVECLESALTEEPDLAPEKVIRKAVKDVASGLGNTPTVCSKYYIHPQVVTLFKSGELIDYLRAHDATPAPQDPLSPTERLVLKMLAAIA</sequence>
<evidence type="ECO:0000256" key="4">
    <source>
        <dbReference type="ARBA" id="ARBA00023029"/>
    </source>
</evidence>
<evidence type="ECO:0000313" key="10">
    <source>
        <dbReference type="Proteomes" id="UP000245999"/>
    </source>
</evidence>
<comment type="similarity">
    <text evidence="2">Belongs to the type IB topoisomerase family.</text>
</comment>